<evidence type="ECO:0000313" key="2">
    <source>
        <dbReference type="EMBL" id="PON62286.1"/>
    </source>
</evidence>
<comment type="caution">
    <text evidence="2">The sequence shown here is derived from an EMBL/GenBank/DDBJ whole genome shotgun (WGS) entry which is preliminary data.</text>
</comment>
<feature type="non-terminal residue" evidence="2">
    <location>
        <position position="1"/>
    </location>
</feature>
<gene>
    <name evidence="2" type="ORF">PanWU01x14_139860</name>
</gene>
<dbReference type="OrthoDB" id="10430098at2759"/>
<proteinExistence type="predicted"/>
<keyword evidence="3" id="KW-1185">Reference proteome</keyword>
<accession>A0A2P5CMQ6</accession>
<dbReference type="AlphaFoldDB" id="A0A2P5CMQ6"/>
<feature type="region of interest" description="Disordered" evidence="1">
    <location>
        <begin position="1"/>
        <end position="24"/>
    </location>
</feature>
<evidence type="ECO:0000256" key="1">
    <source>
        <dbReference type="SAM" id="MobiDB-lite"/>
    </source>
</evidence>
<dbReference type="EMBL" id="JXTB01000114">
    <property type="protein sequence ID" value="PON62286.1"/>
    <property type="molecule type" value="Genomic_DNA"/>
</dbReference>
<evidence type="ECO:0000313" key="3">
    <source>
        <dbReference type="Proteomes" id="UP000237105"/>
    </source>
</evidence>
<name>A0A2P5CMQ6_PARAD</name>
<reference evidence="3" key="1">
    <citation type="submission" date="2016-06" db="EMBL/GenBank/DDBJ databases">
        <title>Parallel loss of symbiosis genes in relatives of nitrogen-fixing non-legume Parasponia.</title>
        <authorList>
            <person name="Van Velzen R."/>
            <person name="Holmer R."/>
            <person name="Bu F."/>
            <person name="Rutten L."/>
            <person name="Van Zeijl A."/>
            <person name="Liu W."/>
            <person name="Santuari L."/>
            <person name="Cao Q."/>
            <person name="Sharma T."/>
            <person name="Shen D."/>
            <person name="Roswanjaya Y."/>
            <person name="Wardhani T."/>
            <person name="Kalhor M.S."/>
            <person name="Jansen J."/>
            <person name="Van den Hoogen J."/>
            <person name="Gungor B."/>
            <person name="Hartog M."/>
            <person name="Hontelez J."/>
            <person name="Verver J."/>
            <person name="Yang W.-C."/>
            <person name="Schijlen E."/>
            <person name="Repin R."/>
            <person name="Schilthuizen M."/>
            <person name="Schranz E."/>
            <person name="Heidstra R."/>
            <person name="Miyata K."/>
            <person name="Fedorova E."/>
            <person name="Kohlen W."/>
            <person name="Bisseling T."/>
            <person name="Smit S."/>
            <person name="Geurts R."/>
        </authorList>
    </citation>
    <scope>NUCLEOTIDE SEQUENCE [LARGE SCALE GENOMIC DNA]</scope>
    <source>
        <strain evidence="3">cv. WU1-14</strain>
    </source>
</reference>
<dbReference type="Proteomes" id="UP000237105">
    <property type="component" value="Unassembled WGS sequence"/>
</dbReference>
<sequence length="56" mass="6565">KRSTEIVLRNSTNSSKEEDENGCSPHLKNFGRRLEVKIGTSQSVTRRFKIIEIRRY</sequence>
<protein>
    <submittedName>
        <fullName evidence="2">Uncharacterized protein</fullName>
    </submittedName>
</protein>
<organism evidence="2 3">
    <name type="scientific">Parasponia andersonii</name>
    <name type="common">Sponia andersonii</name>
    <dbReference type="NCBI Taxonomy" id="3476"/>
    <lineage>
        <taxon>Eukaryota</taxon>
        <taxon>Viridiplantae</taxon>
        <taxon>Streptophyta</taxon>
        <taxon>Embryophyta</taxon>
        <taxon>Tracheophyta</taxon>
        <taxon>Spermatophyta</taxon>
        <taxon>Magnoliopsida</taxon>
        <taxon>eudicotyledons</taxon>
        <taxon>Gunneridae</taxon>
        <taxon>Pentapetalae</taxon>
        <taxon>rosids</taxon>
        <taxon>fabids</taxon>
        <taxon>Rosales</taxon>
        <taxon>Cannabaceae</taxon>
        <taxon>Parasponia</taxon>
    </lineage>
</organism>